<accession>X1S7C5</accession>
<name>X1S7C5_9ZZZZ</name>
<protein>
    <submittedName>
        <fullName evidence="1">Uncharacterized protein</fullName>
    </submittedName>
</protein>
<organism evidence="1">
    <name type="scientific">marine sediment metagenome</name>
    <dbReference type="NCBI Taxonomy" id="412755"/>
    <lineage>
        <taxon>unclassified sequences</taxon>
        <taxon>metagenomes</taxon>
        <taxon>ecological metagenomes</taxon>
    </lineage>
</organism>
<evidence type="ECO:0000313" key="1">
    <source>
        <dbReference type="EMBL" id="GAI74976.1"/>
    </source>
</evidence>
<gene>
    <name evidence="1" type="ORF">S12H4_25515</name>
</gene>
<feature type="non-terminal residue" evidence="1">
    <location>
        <position position="1"/>
    </location>
</feature>
<dbReference type="EMBL" id="BARW01014366">
    <property type="protein sequence ID" value="GAI74976.1"/>
    <property type="molecule type" value="Genomic_DNA"/>
</dbReference>
<proteinExistence type="predicted"/>
<dbReference type="AlphaFoldDB" id="X1S7C5"/>
<reference evidence="1" key="1">
    <citation type="journal article" date="2014" name="Front. Microbiol.">
        <title>High frequency of phylogenetically diverse reductive dehalogenase-homologous genes in deep subseafloor sedimentary metagenomes.</title>
        <authorList>
            <person name="Kawai M."/>
            <person name="Futagami T."/>
            <person name="Toyoda A."/>
            <person name="Takaki Y."/>
            <person name="Nishi S."/>
            <person name="Hori S."/>
            <person name="Arai W."/>
            <person name="Tsubouchi T."/>
            <person name="Morono Y."/>
            <person name="Uchiyama I."/>
            <person name="Ito T."/>
            <person name="Fujiyama A."/>
            <person name="Inagaki F."/>
            <person name="Takami H."/>
        </authorList>
    </citation>
    <scope>NUCLEOTIDE SEQUENCE</scope>
    <source>
        <strain evidence="1">Expedition CK06-06</strain>
    </source>
</reference>
<sequence length="32" mass="3442">AKKKMFYLNAANSGFVGEKGDIHLIELGEASC</sequence>
<comment type="caution">
    <text evidence="1">The sequence shown here is derived from an EMBL/GenBank/DDBJ whole genome shotgun (WGS) entry which is preliminary data.</text>
</comment>
<feature type="non-terminal residue" evidence="1">
    <location>
        <position position="32"/>
    </location>
</feature>